<organism evidence="3">
    <name type="scientific">hydrocarbon metagenome</name>
    <dbReference type="NCBI Taxonomy" id="938273"/>
    <lineage>
        <taxon>unclassified sequences</taxon>
        <taxon>metagenomes</taxon>
        <taxon>ecological metagenomes</taxon>
    </lineage>
</organism>
<dbReference type="EMBL" id="LNQE01001849">
    <property type="protein sequence ID" value="KUG04433.1"/>
    <property type="molecule type" value="Genomic_DNA"/>
</dbReference>
<dbReference type="InterPro" id="IPR029063">
    <property type="entry name" value="SAM-dependent_MTases_sf"/>
</dbReference>
<reference evidence="3" key="1">
    <citation type="journal article" date="2015" name="Proc. Natl. Acad. Sci. U.S.A.">
        <title>Networks of energetic and metabolic interactions define dynamics in microbial communities.</title>
        <authorList>
            <person name="Embree M."/>
            <person name="Liu J.K."/>
            <person name="Al-Bassam M.M."/>
            <person name="Zengler K."/>
        </authorList>
    </citation>
    <scope>NUCLEOTIDE SEQUENCE</scope>
</reference>
<dbReference type="InterPro" id="IPR041698">
    <property type="entry name" value="Methyltransf_25"/>
</dbReference>
<dbReference type="Gene3D" id="2.20.25.110">
    <property type="entry name" value="S-adenosyl-L-methionine-dependent methyltransferases"/>
    <property type="match status" value="1"/>
</dbReference>
<evidence type="ECO:0000259" key="2">
    <source>
        <dbReference type="Pfam" id="PF13649"/>
    </source>
</evidence>
<gene>
    <name evidence="3" type="ORF">ASZ90_018200</name>
</gene>
<dbReference type="AlphaFoldDB" id="A0A0W8E7Q5"/>
<dbReference type="GO" id="GO:0008168">
    <property type="term" value="F:methyltransferase activity"/>
    <property type="evidence" value="ECO:0007669"/>
    <property type="project" value="UniProtKB-KW"/>
</dbReference>
<dbReference type="Gene3D" id="3.40.50.150">
    <property type="entry name" value="Vaccinia Virus protein VP39"/>
    <property type="match status" value="1"/>
</dbReference>
<name>A0A0W8E7Q5_9ZZZZ</name>
<evidence type="ECO:0000313" key="3">
    <source>
        <dbReference type="EMBL" id="KUG04433.1"/>
    </source>
</evidence>
<dbReference type="CDD" id="cd02440">
    <property type="entry name" value="AdoMet_MTases"/>
    <property type="match status" value="1"/>
</dbReference>
<accession>A0A0W8E7Q5</accession>
<dbReference type="PANTHER" id="PTHR43861">
    <property type="entry name" value="TRANS-ACONITATE 2-METHYLTRANSFERASE-RELATED"/>
    <property type="match status" value="1"/>
</dbReference>
<dbReference type="SUPFAM" id="SSF53335">
    <property type="entry name" value="S-adenosyl-L-methionine-dependent methyltransferases"/>
    <property type="match status" value="1"/>
</dbReference>
<dbReference type="GO" id="GO:0032259">
    <property type="term" value="P:methylation"/>
    <property type="evidence" value="ECO:0007669"/>
    <property type="project" value="UniProtKB-KW"/>
</dbReference>
<comment type="caution">
    <text evidence="3">The sequence shown here is derived from an EMBL/GenBank/DDBJ whole genome shotgun (WGS) entry which is preliminary data.</text>
</comment>
<sequence length="280" mass="32315">MFKHLDRICEKPSLYCSYTAESLWNDPYISQQMLKYHLDPSVDLASRKPEFIKSSLAFIQERFKLGKGKSVIDFGCGPGLYTSAWAQLGCKVRGLDFSLNSINYAKEEAARSGLNIDYHYINYLDYQGREPFDLVTMIFCDYSALNPDQRKSLLSIMRDSLNNDGHIFMDVPTEQMYKNMKESTSFEIAAGYGFWSQQRHYIFQSNFKYDTDRVGLDKYTIIEVDRTFEIFNWFKYFTISELSNELAANGLELVEVYSDLRGIPFSMESNTMAVVAGKKG</sequence>
<keyword evidence="3" id="KW-0489">Methyltransferase</keyword>
<feature type="domain" description="Methyltransferase" evidence="2">
    <location>
        <begin position="71"/>
        <end position="165"/>
    </location>
</feature>
<dbReference type="Pfam" id="PF13649">
    <property type="entry name" value="Methyltransf_25"/>
    <property type="match status" value="1"/>
</dbReference>
<proteinExistence type="predicted"/>
<evidence type="ECO:0000256" key="1">
    <source>
        <dbReference type="ARBA" id="ARBA00022679"/>
    </source>
</evidence>
<protein>
    <submittedName>
        <fullName evidence="3">Putative sam-dependent methyltransferase</fullName>
    </submittedName>
</protein>
<keyword evidence="1 3" id="KW-0808">Transferase</keyword>